<comment type="caution">
    <text evidence="1">The sequence shown here is derived from an EMBL/GenBank/DDBJ whole genome shotgun (WGS) entry which is preliminary data.</text>
</comment>
<proteinExistence type="predicted"/>
<gene>
    <name evidence="1" type="ORF">FB45DRAFT_922800</name>
</gene>
<keyword evidence="2" id="KW-1185">Reference proteome</keyword>
<evidence type="ECO:0008006" key="3">
    <source>
        <dbReference type="Google" id="ProtNLM"/>
    </source>
</evidence>
<evidence type="ECO:0000313" key="1">
    <source>
        <dbReference type="EMBL" id="KAJ7626026.1"/>
    </source>
</evidence>
<organism evidence="1 2">
    <name type="scientific">Roridomyces roridus</name>
    <dbReference type="NCBI Taxonomy" id="1738132"/>
    <lineage>
        <taxon>Eukaryota</taxon>
        <taxon>Fungi</taxon>
        <taxon>Dikarya</taxon>
        <taxon>Basidiomycota</taxon>
        <taxon>Agaricomycotina</taxon>
        <taxon>Agaricomycetes</taxon>
        <taxon>Agaricomycetidae</taxon>
        <taxon>Agaricales</taxon>
        <taxon>Marasmiineae</taxon>
        <taxon>Mycenaceae</taxon>
        <taxon>Roridomyces</taxon>
    </lineage>
</organism>
<name>A0AAD7BNP2_9AGAR</name>
<dbReference type="SUPFAM" id="SSF52047">
    <property type="entry name" value="RNI-like"/>
    <property type="match status" value="1"/>
</dbReference>
<reference evidence="1" key="1">
    <citation type="submission" date="2023-03" db="EMBL/GenBank/DDBJ databases">
        <title>Massive genome expansion in bonnet fungi (Mycena s.s.) driven by repeated elements and novel gene families across ecological guilds.</title>
        <authorList>
            <consortium name="Lawrence Berkeley National Laboratory"/>
            <person name="Harder C.B."/>
            <person name="Miyauchi S."/>
            <person name="Viragh M."/>
            <person name="Kuo A."/>
            <person name="Thoen E."/>
            <person name="Andreopoulos B."/>
            <person name="Lu D."/>
            <person name="Skrede I."/>
            <person name="Drula E."/>
            <person name="Henrissat B."/>
            <person name="Morin E."/>
            <person name="Kohler A."/>
            <person name="Barry K."/>
            <person name="LaButti K."/>
            <person name="Morin E."/>
            <person name="Salamov A."/>
            <person name="Lipzen A."/>
            <person name="Mereny Z."/>
            <person name="Hegedus B."/>
            <person name="Baldrian P."/>
            <person name="Stursova M."/>
            <person name="Weitz H."/>
            <person name="Taylor A."/>
            <person name="Grigoriev I.V."/>
            <person name="Nagy L.G."/>
            <person name="Martin F."/>
            <person name="Kauserud H."/>
        </authorList>
    </citation>
    <scope>NUCLEOTIDE SEQUENCE</scope>
    <source>
        <strain evidence="1">9284</strain>
    </source>
</reference>
<dbReference type="Proteomes" id="UP001221142">
    <property type="component" value="Unassembled WGS sequence"/>
</dbReference>
<dbReference type="EMBL" id="JARKIF010000012">
    <property type="protein sequence ID" value="KAJ7626026.1"/>
    <property type="molecule type" value="Genomic_DNA"/>
</dbReference>
<protein>
    <recommendedName>
        <fullName evidence="3">F-box domain-containing protein</fullName>
    </recommendedName>
</protein>
<accession>A0AAD7BNP2</accession>
<sequence>MSTLAPELMDLILSHLHPLSTTPGKSDHVLDKEAAHNVGKCALLCKAWMPRSRRILFYRLSIRKGTAHRLARLFRKPERLTFLPFIRVLELCGGLVQDRWMVTVFPKISKYLPPSITTLLLRYDFYNSSFVKAFPQLDVRGLTHLQIDGLKTPDMGDVVQFVASLPVLLSLQLWPRSEDWSDTPLVESVASLRAPATMQHLDFTYSELTPFLEWIQASDIPLSSLRIHHMAMQSRWPQPSESIQAPEFQSALRLIESLAPSLTSLSLTLDSYYTAIPVDDSFLRSHTILKELSIHAASVQTEALFHTRFPPSLESLRLKIPYYSRNAGWFGPLRLPAWSSLDSRLASAASLRRLHIEHEGAVAEVPLEFDEICAGMEGILPLCAARGILTQSVVPRS</sequence>
<evidence type="ECO:0000313" key="2">
    <source>
        <dbReference type="Proteomes" id="UP001221142"/>
    </source>
</evidence>
<dbReference type="AlphaFoldDB" id="A0AAD7BNP2"/>